<dbReference type="Proteomes" id="UP000471190">
    <property type="component" value="Unassembled WGS sequence"/>
</dbReference>
<evidence type="ECO:0000256" key="1">
    <source>
        <dbReference type="SAM" id="SignalP"/>
    </source>
</evidence>
<organism evidence="3 4">
    <name type="scientific">Rhizobium tropici</name>
    <dbReference type="NCBI Taxonomy" id="398"/>
    <lineage>
        <taxon>Bacteria</taxon>
        <taxon>Pseudomonadati</taxon>
        <taxon>Pseudomonadota</taxon>
        <taxon>Alphaproteobacteria</taxon>
        <taxon>Hyphomicrobiales</taxon>
        <taxon>Rhizobiaceae</taxon>
        <taxon>Rhizobium/Agrobacterium group</taxon>
        <taxon>Rhizobium</taxon>
    </lineage>
</organism>
<proteinExistence type="predicted"/>
<dbReference type="SMART" id="SM00671">
    <property type="entry name" value="SEL1"/>
    <property type="match status" value="5"/>
</dbReference>
<dbReference type="InterPro" id="IPR011990">
    <property type="entry name" value="TPR-like_helical_dom_sf"/>
</dbReference>
<dbReference type="EMBL" id="JAADZA010000040">
    <property type="protein sequence ID" value="NEV14307.1"/>
    <property type="molecule type" value="Genomic_DNA"/>
</dbReference>
<feature type="signal peptide" evidence="1">
    <location>
        <begin position="1"/>
        <end position="25"/>
    </location>
</feature>
<evidence type="ECO:0000313" key="5">
    <source>
        <dbReference type="Proteomes" id="UP000526625"/>
    </source>
</evidence>
<keyword evidence="5" id="KW-1185">Reference proteome</keyword>
<dbReference type="Pfam" id="PF08238">
    <property type="entry name" value="Sel1"/>
    <property type="match status" value="5"/>
</dbReference>
<evidence type="ECO:0000313" key="2">
    <source>
        <dbReference type="EMBL" id="MBB6495280.1"/>
    </source>
</evidence>
<dbReference type="Proteomes" id="UP000526625">
    <property type="component" value="Unassembled WGS sequence"/>
</dbReference>
<evidence type="ECO:0000313" key="3">
    <source>
        <dbReference type="EMBL" id="NEV14307.1"/>
    </source>
</evidence>
<dbReference type="AlphaFoldDB" id="A0A6P1CBT1"/>
<accession>A0A6P1CBT1</accession>
<dbReference type="InterPro" id="IPR006597">
    <property type="entry name" value="Sel1-like"/>
</dbReference>
<sequence>MNSLQKSLLLLLSPCLLICTETARAADSVTIPGYAPKTGVEYVYRSRKTTSTDMSLWFDKPAAIIRGDFRQRMTVVSRNTNSMQVLWSLSADLPQGAEGAADSYAMNALYGNSLSVYGIRQLEYEAGLNGFPSKLVGFDAIFRNVQNAAAVGPDGLAVAPQSSLTNIIDGIKSNPLLVIHNLAPEAELLATIQQEDGATYDVGQTGTVATVEYSRGMPVPATIEWKLDTADLDNQTATFSLKKAYDKVAFQQSQASAVEGVIASFGEKAKQLTGEQLAAARIVSKNATMTFIVSLRDGSTLEATETVTAESGGIKITAMSHVWREDLPASLPELSNWNSQAMSASAVALQPEPGTNSATAKSPLFDRSAIEEGQAAYDSGNYAAALSYWKPLADQGAAAAQYKLAGLYLSGLGVDRDSALAVTYIRKAAEQDWAEAQSSLSDLYAVGQGVPQDYAQAVIWGRKAAEQGLAVAQYNLGYSYESGQGVPQDYAQALIWYRRAADQDFATAQYALGLLYDQGLGVPQDYGQAIVWYKKAADKGLDVAQGNLGNMYAMGHGVVRDRDEAIKWFRKASDQGLTTAQESLKRLEKQE</sequence>
<dbReference type="EMBL" id="JACHBF010000027">
    <property type="protein sequence ID" value="MBB6495280.1"/>
    <property type="molecule type" value="Genomic_DNA"/>
</dbReference>
<feature type="chain" id="PRO_5026828037" evidence="1">
    <location>
        <begin position="26"/>
        <end position="591"/>
    </location>
</feature>
<protein>
    <submittedName>
        <fullName evidence="3">Sel1 repeat family protein</fullName>
    </submittedName>
</protein>
<dbReference type="Gene3D" id="1.25.40.10">
    <property type="entry name" value="Tetratricopeptide repeat domain"/>
    <property type="match status" value="2"/>
</dbReference>
<reference evidence="3 4" key="1">
    <citation type="submission" date="2020-02" db="EMBL/GenBank/DDBJ databases">
        <title>Draft genome sequence of Rhizobium tropici.</title>
        <authorList>
            <person name="Khayi S."/>
            <person name="Jemo M."/>
        </authorList>
    </citation>
    <scope>NUCLEOTIDE SEQUENCE [LARGE SCALE GENOMIC DNA]</scope>
    <source>
        <strain evidence="3 4">A12</strain>
    </source>
</reference>
<dbReference type="RefSeq" id="WP_135488274.1">
    <property type="nucleotide sequence ID" value="NZ_JAADZA010000040.1"/>
</dbReference>
<name>A0A6P1CBT1_RHITR</name>
<dbReference type="PANTHER" id="PTHR11102:SF160">
    <property type="entry name" value="ERAD-ASSOCIATED E3 UBIQUITIN-PROTEIN LIGASE COMPONENT HRD3"/>
    <property type="match status" value="1"/>
</dbReference>
<comment type="caution">
    <text evidence="3">The sequence shown here is derived from an EMBL/GenBank/DDBJ whole genome shotgun (WGS) entry which is preliminary data.</text>
</comment>
<dbReference type="PANTHER" id="PTHR11102">
    <property type="entry name" value="SEL-1-LIKE PROTEIN"/>
    <property type="match status" value="1"/>
</dbReference>
<dbReference type="SUPFAM" id="SSF81901">
    <property type="entry name" value="HCP-like"/>
    <property type="match status" value="1"/>
</dbReference>
<gene>
    <name evidence="2" type="ORF">GGD45_005744</name>
    <name evidence="3" type="ORF">GXW80_25305</name>
</gene>
<dbReference type="InterPro" id="IPR050767">
    <property type="entry name" value="Sel1_AlgK"/>
</dbReference>
<keyword evidence="1" id="KW-0732">Signal</keyword>
<evidence type="ECO:0000313" key="4">
    <source>
        <dbReference type="Proteomes" id="UP000471190"/>
    </source>
</evidence>
<reference evidence="2 5" key="2">
    <citation type="submission" date="2020-08" db="EMBL/GenBank/DDBJ databases">
        <title>Genomic Encyclopedia of Type Strains, Phase IV (KMG-V): Genome sequencing to study the core and pangenomes of soil and plant-associated prokaryotes.</title>
        <authorList>
            <person name="Whitman W."/>
        </authorList>
    </citation>
    <scope>NUCLEOTIDE SEQUENCE [LARGE SCALE GENOMIC DNA]</scope>
    <source>
        <strain evidence="2 5">SEMIA 4059</strain>
    </source>
</reference>